<dbReference type="InterPro" id="IPR013656">
    <property type="entry name" value="PAS_4"/>
</dbReference>
<evidence type="ECO:0000256" key="8">
    <source>
        <dbReference type="ARBA" id="ARBA00022679"/>
    </source>
</evidence>
<dbReference type="SUPFAM" id="SSF52172">
    <property type="entry name" value="CheY-like"/>
    <property type="match status" value="1"/>
</dbReference>
<proteinExistence type="predicted"/>
<dbReference type="KEGG" id="rce:RC1_0335"/>
<dbReference type="GO" id="GO:0004673">
    <property type="term" value="F:protein histidine kinase activity"/>
    <property type="evidence" value="ECO:0007669"/>
    <property type="project" value="UniProtKB-EC"/>
</dbReference>
<evidence type="ECO:0000256" key="17">
    <source>
        <dbReference type="SAM" id="Phobius"/>
    </source>
</evidence>
<feature type="transmembrane region" description="Helical" evidence="17">
    <location>
        <begin position="251"/>
        <end position="272"/>
    </location>
</feature>
<evidence type="ECO:0000259" key="20">
    <source>
        <dbReference type="PROSITE" id="PS50113"/>
    </source>
</evidence>
<dbReference type="InterPro" id="IPR000700">
    <property type="entry name" value="PAS-assoc_C"/>
</dbReference>
<keyword evidence="17" id="KW-0812">Transmembrane</keyword>
<feature type="transmembrane region" description="Helical" evidence="17">
    <location>
        <begin position="179"/>
        <end position="201"/>
    </location>
</feature>
<evidence type="ECO:0000256" key="16">
    <source>
        <dbReference type="PROSITE-ProRule" id="PRU00169"/>
    </source>
</evidence>
<dbReference type="InterPro" id="IPR000014">
    <property type="entry name" value="PAS"/>
</dbReference>
<evidence type="ECO:0000256" key="15">
    <source>
        <dbReference type="ARBA" id="ARBA00023170"/>
    </source>
</evidence>
<dbReference type="SMART" id="SM00911">
    <property type="entry name" value="HWE_HK"/>
    <property type="match status" value="1"/>
</dbReference>
<evidence type="ECO:0000256" key="4">
    <source>
        <dbReference type="ARBA" id="ARBA00022553"/>
    </source>
</evidence>
<keyword evidence="6" id="KW-0285">Flavoprotein</keyword>
<dbReference type="EC" id="2.7.13.3" evidence="2"/>
<dbReference type="Pfam" id="PF08448">
    <property type="entry name" value="PAS_4"/>
    <property type="match status" value="2"/>
</dbReference>
<dbReference type="SUPFAM" id="SSF55785">
    <property type="entry name" value="PYP-like sensor domain (PAS domain)"/>
    <property type="match status" value="3"/>
</dbReference>
<evidence type="ECO:0000256" key="3">
    <source>
        <dbReference type="ARBA" id="ARBA00022543"/>
    </source>
</evidence>
<dbReference type="InterPro" id="IPR011006">
    <property type="entry name" value="CheY-like_superfamily"/>
</dbReference>
<keyword evidence="8" id="KW-0808">Transferase</keyword>
<dbReference type="STRING" id="414684.RC1_0335"/>
<keyword evidence="15" id="KW-0675">Receptor</keyword>
<dbReference type="PANTHER" id="PTHR41523">
    <property type="entry name" value="TWO-COMPONENT SYSTEM SENSOR PROTEIN"/>
    <property type="match status" value="1"/>
</dbReference>
<feature type="transmembrane region" description="Helical" evidence="17">
    <location>
        <begin position="43"/>
        <end position="63"/>
    </location>
</feature>
<dbReference type="Gene3D" id="3.30.450.20">
    <property type="entry name" value="PAS domain"/>
    <property type="match status" value="3"/>
</dbReference>
<keyword evidence="9" id="KW-0677">Repeat</keyword>
<feature type="transmembrane region" description="Helical" evidence="17">
    <location>
        <begin position="75"/>
        <end position="93"/>
    </location>
</feature>
<dbReference type="InterPro" id="IPR036890">
    <property type="entry name" value="HATPase_C_sf"/>
</dbReference>
<keyword evidence="10" id="KW-0547">Nucleotide-binding</keyword>
<evidence type="ECO:0000256" key="5">
    <source>
        <dbReference type="ARBA" id="ARBA00022606"/>
    </source>
</evidence>
<dbReference type="PANTHER" id="PTHR41523:SF8">
    <property type="entry name" value="ETHYLENE RESPONSE SENSOR PROTEIN"/>
    <property type="match status" value="1"/>
</dbReference>
<accession>B6IQP7</accession>
<evidence type="ECO:0000259" key="18">
    <source>
        <dbReference type="PROSITE" id="PS50110"/>
    </source>
</evidence>
<dbReference type="SMART" id="SM00448">
    <property type="entry name" value="REC"/>
    <property type="match status" value="1"/>
</dbReference>
<keyword evidence="3" id="KW-0600">Photoreceptor protein</keyword>
<evidence type="ECO:0000259" key="19">
    <source>
        <dbReference type="PROSITE" id="PS50112"/>
    </source>
</evidence>
<dbReference type="eggNOG" id="COG3829">
    <property type="taxonomic scope" value="Bacteria"/>
</dbReference>
<dbReference type="CDD" id="cd00130">
    <property type="entry name" value="PAS"/>
    <property type="match status" value="2"/>
</dbReference>
<evidence type="ECO:0000256" key="2">
    <source>
        <dbReference type="ARBA" id="ARBA00012438"/>
    </source>
</evidence>
<dbReference type="InterPro" id="IPR011102">
    <property type="entry name" value="Sig_transdc_His_kinase_HWE"/>
</dbReference>
<dbReference type="GO" id="GO:0000160">
    <property type="term" value="P:phosphorelay signal transduction system"/>
    <property type="evidence" value="ECO:0007669"/>
    <property type="project" value="InterPro"/>
</dbReference>
<evidence type="ECO:0000256" key="12">
    <source>
        <dbReference type="ARBA" id="ARBA00022840"/>
    </source>
</evidence>
<feature type="transmembrane region" description="Helical" evidence="17">
    <location>
        <begin position="935"/>
        <end position="956"/>
    </location>
</feature>
<keyword evidence="12" id="KW-0067">ATP-binding</keyword>
<evidence type="ECO:0000256" key="6">
    <source>
        <dbReference type="ARBA" id="ARBA00022630"/>
    </source>
</evidence>
<evidence type="ECO:0000256" key="9">
    <source>
        <dbReference type="ARBA" id="ARBA00022737"/>
    </source>
</evidence>
<dbReference type="PROSITE" id="PS50113">
    <property type="entry name" value="PAC"/>
    <property type="match status" value="2"/>
</dbReference>
<feature type="domain" description="PAC" evidence="20">
    <location>
        <begin position="361"/>
        <end position="413"/>
    </location>
</feature>
<name>B6IQP7_RHOCS</name>
<dbReference type="InterPro" id="IPR001610">
    <property type="entry name" value="PAC"/>
</dbReference>
<keyword evidence="7" id="KW-0288">FMN</keyword>
<keyword evidence="13" id="KW-0157">Chromophore</keyword>
<dbReference type="HOGENOM" id="CLU_300328_0_0_5"/>
<dbReference type="NCBIfam" id="TIGR00229">
    <property type="entry name" value="sensory_box"/>
    <property type="match status" value="3"/>
</dbReference>
<feature type="domain" description="PAS" evidence="19">
    <location>
        <begin position="414"/>
        <end position="454"/>
    </location>
</feature>
<keyword evidence="17" id="KW-0472">Membrane</keyword>
<feature type="domain" description="PAC" evidence="20">
    <location>
        <begin position="490"/>
        <end position="546"/>
    </location>
</feature>
<gene>
    <name evidence="21" type="ordered locus">RC1_0335</name>
</gene>
<evidence type="ECO:0000256" key="13">
    <source>
        <dbReference type="ARBA" id="ARBA00022991"/>
    </source>
</evidence>
<dbReference type="InterPro" id="IPR001789">
    <property type="entry name" value="Sig_transdc_resp-reg_receiver"/>
</dbReference>
<evidence type="ECO:0000256" key="11">
    <source>
        <dbReference type="ARBA" id="ARBA00022777"/>
    </source>
</evidence>
<evidence type="ECO:0000313" key="21">
    <source>
        <dbReference type="EMBL" id="ACI97783.1"/>
    </source>
</evidence>
<keyword evidence="5" id="KW-0716">Sensory transduction</keyword>
<feature type="domain" description="Response regulatory" evidence="18">
    <location>
        <begin position="882"/>
        <end position="993"/>
    </location>
</feature>
<organism evidence="21 22">
    <name type="scientific">Rhodospirillum centenum (strain ATCC 51521 / SW)</name>
    <dbReference type="NCBI Taxonomy" id="414684"/>
    <lineage>
        <taxon>Bacteria</taxon>
        <taxon>Pseudomonadati</taxon>
        <taxon>Pseudomonadota</taxon>
        <taxon>Alphaproteobacteria</taxon>
        <taxon>Rhodospirillales</taxon>
        <taxon>Rhodospirillaceae</taxon>
        <taxon>Rhodospirillum</taxon>
    </lineage>
</organism>
<dbReference type="Pfam" id="PF07536">
    <property type="entry name" value="HWE_HK"/>
    <property type="match status" value="1"/>
</dbReference>
<keyword evidence="22" id="KW-1185">Reference proteome</keyword>
<feature type="domain" description="PAS" evidence="19">
    <location>
        <begin position="540"/>
        <end position="582"/>
    </location>
</feature>
<feature type="domain" description="PAS" evidence="19">
    <location>
        <begin position="284"/>
        <end position="356"/>
    </location>
</feature>
<dbReference type="SMART" id="SM00086">
    <property type="entry name" value="PAC"/>
    <property type="match status" value="2"/>
</dbReference>
<dbReference type="PROSITE" id="PS50110">
    <property type="entry name" value="RESPONSE_REGULATORY"/>
    <property type="match status" value="1"/>
</dbReference>
<dbReference type="Gene3D" id="3.40.50.2300">
    <property type="match status" value="1"/>
</dbReference>
<keyword evidence="14" id="KW-0843">Virulence</keyword>
<dbReference type="Proteomes" id="UP000001591">
    <property type="component" value="Chromosome"/>
</dbReference>
<feature type="transmembrane region" description="Helical" evidence="17">
    <location>
        <begin position="145"/>
        <end position="167"/>
    </location>
</feature>
<evidence type="ECO:0000256" key="10">
    <source>
        <dbReference type="ARBA" id="ARBA00022741"/>
    </source>
</evidence>
<feature type="transmembrane region" description="Helical" evidence="17">
    <location>
        <begin position="120"/>
        <end position="138"/>
    </location>
</feature>
<dbReference type="InterPro" id="IPR035965">
    <property type="entry name" value="PAS-like_dom_sf"/>
</dbReference>
<sequence>MRLDMPFRLALSGGLFAFGLAALALTGWSLGDTAPARLLGGPAMQPVAAVGIMAGAAALLLRLCRPRGARRAADLTAGLVVAVTAWTAAAYAFDLPLPLDHLFFADAVAMQTDTVVSGRMAPGTTLGLLPVALALLLAGRGRFQAWVPALATAGLLAPGLAMIRYLFGQDPLEGLGVVAGMAATTAVALLALGMGTLALLPERGWLGALTGDDAGARTARSLLPWAILAPLATTWVLSLGVRAGFYSNEFGLALIAFASIAVLSTAIFRHAGALSRTEARLRAERDRAGLYLHSAQVILLVLDRQGRIETINRAGRELLGHPPDADLAGRDWMALAVPPSHRAELRRLFEASIQSDIDLPERFENPVCRPDGSERLIAWRNTTLRDGAGRITGVISSGMDITERVATGTELAEREALLSAVLDALPVGVIIADAEGRIVRDNAANREIWGLPPETASWEGYADWVGWWPQTGERIKAHEWGMARALRTGETVRGELVECAQFGSGRRRFYLNNAAPVRNAAGQIVAGVVVEQDVTERMVADSVLRRVVEGAPFPVMVHAEDGTVVHVSQAWLSLTGYEPEEIGTLADWTRLAHGTEPPGPCAAFDALYDLDGPRDDGDQEVRTADGRHLLWSFRSAPVGVDARGRRLAVSMAADLTARREAEARLRLLMREVDHRAKNVLAVVQAVVRLTEAATPEEFAAAVEGRIGAMARAHSLLAVGGWSGVDLGRLVADELAAWEDGDRIAVTGTPVRLRAEAAQPVSLALHELATNAAKYGALSVPAGRLRLSWEERDGWLDLRWQERGGPAVQGPPTRRGFGTDLLDSTVAGQLGGRLDRFWDAEGLTCRIRLPADCWLSGASAGVDDARPGSPLTDPVPVPQGRAAILVVEDEPLTAMMIRRHLEGAGYTVIGPAARVPDALVLVGQRRIDAAVLDARLFGAFVTPVAAVLGAMGVPFLLCSGYASLAGLPTALRDVPLLPKPMEADALVRAVGGLLGRSS</sequence>
<keyword evidence="11 21" id="KW-0418">Kinase</keyword>
<dbReference type="GO" id="GO:0005524">
    <property type="term" value="F:ATP binding"/>
    <property type="evidence" value="ECO:0007669"/>
    <property type="project" value="UniProtKB-KW"/>
</dbReference>
<feature type="transmembrane region" description="Helical" evidence="17">
    <location>
        <begin position="222"/>
        <end position="245"/>
    </location>
</feature>
<reference evidence="21 22" key="1">
    <citation type="journal article" date="2010" name="BMC Genomics">
        <title>Metabolic flexibility revealed in the genome of the cyst-forming alpha-1 proteobacterium Rhodospirillum centenum.</title>
        <authorList>
            <person name="Lu Y.K."/>
            <person name="Marden J."/>
            <person name="Han M."/>
            <person name="Swingley W.D."/>
            <person name="Mastrian S.D."/>
            <person name="Chowdhury S.R."/>
            <person name="Hao J."/>
            <person name="Helmy T."/>
            <person name="Kim S."/>
            <person name="Kurdoglu A.A."/>
            <person name="Matthies H.J."/>
            <person name="Rollo D."/>
            <person name="Stothard P."/>
            <person name="Blankenship R.E."/>
            <person name="Bauer C.E."/>
            <person name="Touchman J.W."/>
        </authorList>
    </citation>
    <scope>NUCLEOTIDE SEQUENCE [LARGE SCALE GENOMIC DNA]</scope>
    <source>
        <strain evidence="22">ATCC 51521 / SW</strain>
    </source>
</reference>
<dbReference type="Pfam" id="PF13188">
    <property type="entry name" value="PAS_8"/>
    <property type="match status" value="1"/>
</dbReference>
<dbReference type="SMART" id="SM00091">
    <property type="entry name" value="PAS"/>
    <property type="match status" value="3"/>
</dbReference>
<evidence type="ECO:0000256" key="1">
    <source>
        <dbReference type="ARBA" id="ARBA00000085"/>
    </source>
</evidence>
<dbReference type="AlphaFoldDB" id="B6IQP7"/>
<dbReference type="EMBL" id="CP000613">
    <property type="protein sequence ID" value="ACI97783.1"/>
    <property type="molecule type" value="Genomic_DNA"/>
</dbReference>
<dbReference type="eggNOG" id="COG0784">
    <property type="taxonomic scope" value="Bacteria"/>
</dbReference>
<dbReference type="Gene3D" id="3.30.565.10">
    <property type="entry name" value="Histidine kinase-like ATPase, C-terminal domain"/>
    <property type="match status" value="1"/>
</dbReference>
<comment type="catalytic activity">
    <reaction evidence="1">
        <text>ATP + protein L-histidine = ADP + protein N-phospho-L-histidine.</text>
        <dbReference type="EC" id="2.7.13.3"/>
    </reaction>
</comment>
<evidence type="ECO:0000313" key="22">
    <source>
        <dbReference type="Proteomes" id="UP000001591"/>
    </source>
</evidence>
<dbReference type="eggNOG" id="COG3920">
    <property type="taxonomic scope" value="Bacteria"/>
</dbReference>
<dbReference type="PROSITE" id="PS50112">
    <property type="entry name" value="PAS"/>
    <property type="match status" value="3"/>
</dbReference>
<feature type="modified residue" description="4-aspartylphosphate" evidence="16">
    <location>
        <position position="932"/>
    </location>
</feature>
<keyword evidence="4 16" id="KW-0597">Phosphoprotein</keyword>
<keyword evidence="17" id="KW-1133">Transmembrane helix</keyword>
<evidence type="ECO:0000256" key="7">
    <source>
        <dbReference type="ARBA" id="ARBA00022643"/>
    </source>
</evidence>
<protein>
    <recommendedName>
        <fullName evidence="2">histidine kinase</fullName>
        <ecNumber evidence="2">2.7.13.3</ecNumber>
    </recommendedName>
</protein>
<evidence type="ECO:0000256" key="14">
    <source>
        <dbReference type="ARBA" id="ARBA00023026"/>
    </source>
</evidence>
<dbReference type="GO" id="GO:0009881">
    <property type="term" value="F:photoreceptor activity"/>
    <property type="evidence" value="ECO:0007669"/>
    <property type="project" value="UniProtKB-KW"/>
</dbReference>